<keyword evidence="1" id="KW-0479">Metal-binding</keyword>
<evidence type="ECO:0000313" key="6">
    <source>
        <dbReference type="Ensembl" id="ENSFHEP00000007342.1"/>
    </source>
</evidence>
<sequence length="271" mass="30574">MSSKRVYFPVNEIVTFIAPTLLCVPKKKKSATTMLVLRRCLTLIESPRGGLPVSLLSRCYRARLAVLRPCGLIHCPDIRTRTDQLSSQDRRVFRHLLPAHPGSSRGLSSSPPSGEDAVGKIQSKHYHLVYTCKVCSTRSTQKISKVAYHKGVVIVTCPGCSNHHIIADNLSWFSDLEGKRLVELWLLRAHVRRSKKTIIHPTRIPTRKFSTERTGKLVRADGTMAGAMEENLLKRCDTKVKGFIFQQDDNPEHTMTLKHKTNSNKSYYAIL</sequence>
<name>A0A3Q2P5F2_FUNHE</name>
<dbReference type="PANTHER" id="PTHR20922">
    <property type="entry name" value="DNL-TYPE ZINC FINGER PROTEIN"/>
    <property type="match status" value="1"/>
</dbReference>
<evidence type="ECO:0000256" key="4">
    <source>
        <dbReference type="PROSITE-ProRule" id="PRU00834"/>
    </source>
</evidence>
<feature type="domain" description="DNL-type" evidence="5">
    <location>
        <begin position="121"/>
        <end position="232"/>
    </location>
</feature>
<dbReference type="GO" id="GO:0050821">
    <property type="term" value="P:protein stabilization"/>
    <property type="evidence" value="ECO:0007669"/>
    <property type="project" value="TreeGrafter"/>
</dbReference>
<evidence type="ECO:0000256" key="2">
    <source>
        <dbReference type="ARBA" id="ARBA00022771"/>
    </source>
</evidence>
<dbReference type="GeneTree" id="ENSGT00390000008220"/>
<evidence type="ECO:0000313" key="7">
    <source>
        <dbReference type="Proteomes" id="UP000265000"/>
    </source>
</evidence>
<dbReference type="InterPro" id="IPR007853">
    <property type="entry name" value="Znf_DNL-typ"/>
</dbReference>
<accession>A0A3Q2P5F2</accession>
<dbReference type="InterPro" id="IPR024158">
    <property type="entry name" value="Mt_import_TIM15"/>
</dbReference>
<keyword evidence="2 4" id="KW-0863">Zinc-finger</keyword>
<protein>
    <submittedName>
        <fullName evidence="6">DNL-type zinc finger</fullName>
    </submittedName>
</protein>
<dbReference type="GO" id="GO:0030150">
    <property type="term" value="P:protein import into mitochondrial matrix"/>
    <property type="evidence" value="ECO:0007669"/>
    <property type="project" value="TreeGrafter"/>
</dbReference>
<dbReference type="Pfam" id="PF05180">
    <property type="entry name" value="zf-DNL"/>
    <property type="match status" value="1"/>
</dbReference>
<keyword evidence="7" id="KW-1185">Reference proteome</keyword>
<proteinExistence type="predicted"/>
<dbReference type="GO" id="GO:0051087">
    <property type="term" value="F:protein-folding chaperone binding"/>
    <property type="evidence" value="ECO:0007669"/>
    <property type="project" value="TreeGrafter"/>
</dbReference>
<dbReference type="Proteomes" id="UP000265000">
    <property type="component" value="Unplaced"/>
</dbReference>
<dbReference type="GO" id="GO:0005739">
    <property type="term" value="C:mitochondrion"/>
    <property type="evidence" value="ECO:0007669"/>
    <property type="project" value="TreeGrafter"/>
</dbReference>
<dbReference type="Ensembl" id="ENSFHET00000003990.1">
    <property type="protein sequence ID" value="ENSFHEP00000007342.1"/>
    <property type="gene ID" value="ENSFHEG00000008452.1"/>
</dbReference>
<evidence type="ECO:0000256" key="1">
    <source>
        <dbReference type="ARBA" id="ARBA00022723"/>
    </source>
</evidence>
<dbReference type="GO" id="GO:0008270">
    <property type="term" value="F:zinc ion binding"/>
    <property type="evidence" value="ECO:0007669"/>
    <property type="project" value="UniProtKB-KW"/>
</dbReference>
<evidence type="ECO:0000259" key="5">
    <source>
        <dbReference type="PROSITE" id="PS51501"/>
    </source>
</evidence>
<keyword evidence="3" id="KW-0862">Zinc</keyword>
<reference evidence="6" key="1">
    <citation type="submission" date="2025-08" db="UniProtKB">
        <authorList>
            <consortium name="Ensembl"/>
        </authorList>
    </citation>
    <scope>IDENTIFICATION</scope>
</reference>
<dbReference type="AlphaFoldDB" id="A0A3Q2P5F2"/>
<evidence type="ECO:0000256" key="3">
    <source>
        <dbReference type="ARBA" id="ARBA00022833"/>
    </source>
</evidence>
<reference evidence="6" key="2">
    <citation type="submission" date="2025-09" db="UniProtKB">
        <authorList>
            <consortium name="Ensembl"/>
        </authorList>
    </citation>
    <scope>IDENTIFICATION</scope>
</reference>
<organism evidence="6 7">
    <name type="scientific">Fundulus heteroclitus</name>
    <name type="common">Killifish</name>
    <name type="synonym">Mummichog</name>
    <dbReference type="NCBI Taxonomy" id="8078"/>
    <lineage>
        <taxon>Eukaryota</taxon>
        <taxon>Metazoa</taxon>
        <taxon>Chordata</taxon>
        <taxon>Craniata</taxon>
        <taxon>Vertebrata</taxon>
        <taxon>Euteleostomi</taxon>
        <taxon>Actinopterygii</taxon>
        <taxon>Neopterygii</taxon>
        <taxon>Teleostei</taxon>
        <taxon>Neoteleostei</taxon>
        <taxon>Acanthomorphata</taxon>
        <taxon>Ovalentaria</taxon>
        <taxon>Atherinomorphae</taxon>
        <taxon>Cyprinodontiformes</taxon>
        <taxon>Fundulidae</taxon>
        <taxon>Fundulus</taxon>
    </lineage>
</organism>
<dbReference type="GO" id="GO:0006457">
    <property type="term" value="P:protein folding"/>
    <property type="evidence" value="ECO:0007669"/>
    <property type="project" value="TreeGrafter"/>
</dbReference>
<dbReference type="STRING" id="8078.ENSFHEP00000007342"/>
<dbReference type="PROSITE" id="PS51501">
    <property type="entry name" value="ZF_DNL"/>
    <property type="match status" value="1"/>
</dbReference>
<dbReference type="PANTHER" id="PTHR20922:SF13">
    <property type="entry name" value="DNL-TYPE ZINC FINGER PROTEIN"/>
    <property type="match status" value="1"/>
</dbReference>